<keyword evidence="3" id="KW-1185">Reference proteome</keyword>
<dbReference type="GO" id="GO:0015035">
    <property type="term" value="F:protein-disulfide reductase activity"/>
    <property type="evidence" value="ECO:0007669"/>
    <property type="project" value="TreeGrafter"/>
</dbReference>
<name>A0A9X1ZUY8_9BACI</name>
<dbReference type="AlphaFoldDB" id="A0A9X1ZUY8"/>
<comment type="caution">
    <text evidence="2">The sequence shown here is derived from an EMBL/GenBank/DDBJ whole genome shotgun (WGS) entry which is preliminary data.</text>
</comment>
<dbReference type="GO" id="GO:0005829">
    <property type="term" value="C:cytosol"/>
    <property type="evidence" value="ECO:0007669"/>
    <property type="project" value="TreeGrafter"/>
</dbReference>
<dbReference type="EMBL" id="JAKRYL010000002">
    <property type="protein sequence ID" value="MCL7745969.1"/>
    <property type="molecule type" value="Genomic_DNA"/>
</dbReference>
<evidence type="ECO:0000313" key="2">
    <source>
        <dbReference type="EMBL" id="MCL7745969.1"/>
    </source>
</evidence>
<dbReference type="Pfam" id="PF00085">
    <property type="entry name" value="Thioredoxin"/>
    <property type="match status" value="1"/>
</dbReference>
<gene>
    <name evidence="2" type="ORF">MF646_02425</name>
</gene>
<dbReference type="Gene3D" id="3.40.30.10">
    <property type="entry name" value="Glutaredoxin"/>
    <property type="match status" value="1"/>
</dbReference>
<accession>A0A9X1ZUY8</accession>
<dbReference type="InterPro" id="IPR036249">
    <property type="entry name" value="Thioredoxin-like_sf"/>
</dbReference>
<dbReference type="GO" id="GO:0045454">
    <property type="term" value="P:cell redox homeostasis"/>
    <property type="evidence" value="ECO:0007669"/>
    <property type="project" value="TreeGrafter"/>
</dbReference>
<dbReference type="PANTHER" id="PTHR45663:SF41">
    <property type="entry name" value="THIOREDOXIN-LIKE PROTEIN YUSE"/>
    <property type="match status" value="1"/>
</dbReference>
<dbReference type="Proteomes" id="UP001139150">
    <property type="component" value="Unassembled WGS sequence"/>
</dbReference>
<reference evidence="2" key="1">
    <citation type="submission" date="2022-02" db="EMBL/GenBank/DDBJ databases">
        <title>Halalkalibacter sp. nov. isolated from Lonar Lake, India.</title>
        <authorList>
            <person name="Joshi A."/>
            <person name="Thite S."/>
            <person name="Lodha T."/>
        </authorList>
    </citation>
    <scope>NUCLEOTIDE SEQUENCE</scope>
    <source>
        <strain evidence="2">MEB205</strain>
    </source>
</reference>
<dbReference type="InterPro" id="IPR013766">
    <property type="entry name" value="Thioredoxin_domain"/>
</dbReference>
<dbReference type="RefSeq" id="WP_250094900.1">
    <property type="nucleotide sequence ID" value="NZ_JAKRYL010000002.1"/>
</dbReference>
<feature type="domain" description="Thioredoxin" evidence="1">
    <location>
        <begin position="4"/>
        <end position="85"/>
    </location>
</feature>
<evidence type="ECO:0000313" key="3">
    <source>
        <dbReference type="Proteomes" id="UP001139150"/>
    </source>
</evidence>
<evidence type="ECO:0000259" key="1">
    <source>
        <dbReference type="Pfam" id="PF00085"/>
    </source>
</evidence>
<protein>
    <submittedName>
        <fullName evidence="2">Thioredoxin family protein</fullName>
    </submittedName>
</protein>
<dbReference type="SUPFAM" id="SSF52833">
    <property type="entry name" value="Thioredoxin-like"/>
    <property type="match status" value="1"/>
</dbReference>
<organism evidence="2 3">
    <name type="scientific">Halalkalibacter alkaliphilus</name>
    <dbReference type="NCBI Taxonomy" id="2917993"/>
    <lineage>
        <taxon>Bacteria</taxon>
        <taxon>Bacillati</taxon>
        <taxon>Bacillota</taxon>
        <taxon>Bacilli</taxon>
        <taxon>Bacillales</taxon>
        <taxon>Bacillaceae</taxon>
        <taxon>Halalkalibacter</taxon>
    </lineage>
</organism>
<sequence>MEEISHSTLEKMLADREPITVVFVYTPLCGTCKLAEKMVAVVDSTLESLPIYSLNINHSPAFAQKWKIKSVPCLLLFQKGLGVERIYALQSIGFIHDVLKPYAAARALLENEQTERG</sequence>
<proteinExistence type="predicted"/>
<dbReference type="PANTHER" id="PTHR45663">
    <property type="entry name" value="GEO12009P1"/>
    <property type="match status" value="1"/>
</dbReference>
<dbReference type="CDD" id="cd02947">
    <property type="entry name" value="TRX_family"/>
    <property type="match status" value="1"/>
</dbReference>